<sequence length="165" mass="17907">MLFNALLLLASAALISGVVCEDALSKPALGPSLDRLSIAAKLESELTATKTVANSSSTWSSSTIPEAFQTEAANYGFNGDDMEAFDVQLEDCSEKWTFCRHQQASIQKHKIIELFSKLPLGMRNYVKHLVIIPGLLDGKWAGMTLAGISVFDDSQLNLYIPSPTP</sequence>
<reference evidence="2" key="1">
    <citation type="submission" date="2023-10" db="EMBL/GenBank/DDBJ databases">
        <authorList>
            <person name="Hackl T."/>
        </authorList>
    </citation>
    <scope>NUCLEOTIDE SEQUENCE</scope>
</reference>
<comment type="caution">
    <text evidence="2">The sequence shown here is derived from an EMBL/GenBank/DDBJ whole genome shotgun (WGS) entry which is preliminary data.</text>
</comment>
<evidence type="ECO:0000256" key="1">
    <source>
        <dbReference type="SAM" id="SignalP"/>
    </source>
</evidence>
<keyword evidence="1" id="KW-0732">Signal</keyword>
<feature type="chain" id="PRO_5042512789" evidence="1">
    <location>
        <begin position="21"/>
        <end position="165"/>
    </location>
</feature>
<feature type="signal peptide" evidence="1">
    <location>
        <begin position="1"/>
        <end position="20"/>
    </location>
</feature>
<evidence type="ECO:0000313" key="2">
    <source>
        <dbReference type="EMBL" id="CAJ2505106.1"/>
    </source>
</evidence>
<evidence type="ECO:0000313" key="3">
    <source>
        <dbReference type="Proteomes" id="UP001295740"/>
    </source>
</evidence>
<gene>
    <name evidence="2" type="ORF">KHLLAP_LOCUS5574</name>
</gene>
<protein>
    <submittedName>
        <fullName evidence="2">Uu.00g125000.m01.CDS01</fullName>
    </submittedName>
</protein>
<proteinExistence type="predicted"/>
<accession>A0AAI8VI87</accession>
<organism evidence="2 3">
    <name type="scientific">Anthostomella pinea</name>
    <dbReference type="NCBI Taxonomy" id="933095"/>
    <lineage>
        <taxon>Eukaryota</taxon>
        <taxon>Fungi</taxon>
        <taxon>Dikarya</taxon>
        <taxon>Ascomycota</taxon>
        <taxon>Pezizomycotina</taxon>
        <taxon>Sordariomycetes</taxon>
        <taxon>Xylariomycetidae</taxon>
        <taxon>Xylariales</taxon>
        <taxon>Xylariaceae</taxon>
        <taxon>Anthostomella</taxon>
    </lineage>
</organism>
<dbReference type="AlphaFoldDB" id="A0AAI8VI87"/>
<keyword evidence="3" id="KW-1185">Reference proteome</keyword>
<name>A0AAI8VI87_9PEZI</name>
<dbReference type="EMBL" id="CAUWAG010000007">
    <property type="protein sequence ID" value="CAJ2505106.1"/>
    <property type="molecule type" value="Genomic_DNA"/>
</dbReference>
<dbReference type="Proteomes" id="UP001295740">
    <property type="component" value="Unassembled WGS sequence"/>
</dbReference>